<accession>A9BCH9</accession>
<evidence type="ECO:0000256" key="11">
    <source>
        <dbReference type="PIRNR" id="PIRNR000099"/>
    </source>
</evidence>
<evidence type="ECO:0000256" key="15">
    <source>
        <dbReference type="PIRSR" id="PIRSR000099-4"/>
    </source>
</evidence>
<dbReference type="STRING" id="93059.P9211_16101"/>
<reference evidence="17 18" key="1">
    <citation type="journal article" date="2007" name="PLoS Genet.">
        <title>Patterns and implications of gene gain and loss in the evolution of Prochlorococcus.</title>
        <authorList>
            <person name="Kettler G.C."/>
            <person name="Martiny A.C."/>
            <person name="Huang K."/>
            <person name="Zucker J."/>
            <person name="Coleman M.L."/>
            <person name="Rodrigue S."/>
            <person name="Chen F."/>
            <person name="Lapidus A."/>
            <person name="Ferriera S."/>
            <person name="Johnson J."/>
            <person name="Steglich C."/>
            <person name="Church G.M."/>
            <person name="Richardson P."/>
            <person name="Chisholm S.W."/>
        </authorList>
    </citation>
    <scope>NUCLEOTIDE SEQUENCE [LARGE SCALE GENOMIC DNA]</scope>
    <source>
        <strain evidence="18">MIT 9211</strain>
    </source>
</reference>
<dbReference type="FunFam" id="3.40.50.1980:FF:000026">
    <property type="entry name" value="Histidinol dehydrogenase"/>
    <property type="match status" value="1"/>
</dbReference>
<keyword evidence="8 10" id="KW-0520">NAD</keyword>
<evidence type="ECO:0000256" key="12">
    <source>
        <dbReference type="PIRSR" id="PIRSR000099-1"/>
    </source>
</evidence>
<dbReference type="eggNOG" id="COG0141">
    <property type="taxonomic scope" value="Bacteria"/>
</dbReference>
<evidence type="ECO:0000256" key="4">
    <source>
        <dbReference type="ARBA" id="ARBA00022605"/>
    </source>
</evidence>
<keyword evidence="4 10" id="KW-0028">Amino-acid biosynthesis</keyword>
<proteinExistence type="inferred from homology"/>
<dbReference type="Gene3D" id="3.40.50.1980">
    <property type="entry name" value="Nitrogenase molybdenum iron protein domain"/>
    <property type="match status" value="2"/>
</dbReference>
<feature type="binding site" evidence="10 15">
    <location>
        <position position="349"/>
    </location>
    <ligand>
        <name>Zn(2+)</name>
        <dbReference type="ChEBI" id="CHEBI:29105"/>
    </ligand>
</feature>
<dbReference type="Pfam" id="PF00815">
    <property type="entry name" value="Histidinol_dh"/>
    <property type="match status" value="1"/>
</dbReference>
<evidence type="ECO:0000313" key="17">
    <source>
        <dbReference type="EMBL" id="ABX09541.1"/>
    </source>
</evidence>
<dbReference type="SUPFAM" id="SSF53720">
    <property type="entry name" value="ALDH-like"/>
    <property type="match status" value="1"/>
</dbReference>
<evidence type="ECO:0000256" key="6">
    <source>
        <dbReference type="ARBA" id="ARBA00022833"/>
    </source>
</evidence>
<dbReference type="EC" id="1.1.1.23" evidence="3 10"/>
<evidence type="ECO:0000256" key="9">
    <source>
        <dbReference type="ARBA" id="ARBA00049489"/>
    </source>
</evidence>
<feature type="binding site" evidence="10 14">
    <location>
        <position position="408"/>
    </location>
    <ligand>
        <name>substrate</name>
    </ligand>
</feature>
<dbReference type="GO" id="GO:0004399">
    <property type="term" value="F:histidinol dehydrogenase activity"/>
    <property type="evidence" value="ECO:0007669"/>
    <property type="project" value="UniProtKB-UniRule"/>
</dbReference>
<evidence type="ECO:0000256" key="5">
    <source>
        <dbReference type="ARBA" id="ARBA00022723"/>
    </source>
</evidence>
<feature type="binding site" evidence="10 15">
    <location>
        <position position="408"/>
    </location>
    <ligand>
        <name>Zn(2+)</name>
        <dbReference type="ChEBI" id="CHEBI:29105"/>
    </ligand>
</feature>
<dbReference type="RefSeq" id="WP_012196162.1">
    <property type="nucleotide sequence ID" value="NC_009976.1"/>
</dbReference>
<dbReference type="PRINTS" id="PR00083">
    <property type="entry name" value="HOLDHDRGNASE"/>
</dbReference>
<evidence type="ECO:0000256" key="16">
    <source>
        <dbReference type="RuleBase" id="RU004175"/>
    </source>
</evidence>
<feature type="binding site" evidence="10 14">
    <location>
        <position position="403"/>
    </location>
    <ligand>
        <name>substrate</name>
    </ligand>
</feature>
<dbReference type="PIRSF" id="PIRSF000099">
    <property type="entry name" value="Histidinol_dh"/>
    <property type="match status" value="1"/>
</dbReference>
<dbReference type="GO" id="GO:0051287">
    <property type="term" value="F:NAD binding"/>
    <property type="evidence" value="ECO:0007669"/>
    <property type="project" value="InterPro"/>
</dbReference>
<feature type="binding site" evidence="10 15">
    <location>
        <position position="247"/>
    </location>
    <ligand>
        <name>Zn(2+)</name>
        <dbReference type="ChEBI" id="CHEBI:29105"/>
    </ligand>
</feature>
<feature type="binding site" evidence="10 14">
    <location>
        <position position="349"/>
    </location>
    <ligand>
        <name>substrate</name>
    </ligand>
</feature>
<dbReference type="Proteomes" id="UP000000788">
    <property type="component" value="Chromosome"/>
</dbReference>
<dbReference type="EMBL" id="CP000878">
    <property type="protein sequence ID" value="ABX09541.1"/>
    <property type="molecule type" value="Genomic_DNA"/>
</dbReference>
<feature type="binding site" evidence="10 14">
    <location>
        <position position="225"/>
    </location>
    <ligand>
        <name>substrate</name>
    </ligand>
</feature>
<dbReference type="AlphaFoldDB" id="A9BCH9"/>
<keyword evidence="6 10" id="KW-0862">Zinc</keyword>
<dbReference type="FunFam" id="3.40.50.1980:FF:000001">
    <property type="entry name" value="Histidinol dehydrogenase"/>
    <property type="match status" value="1"/>
</dbReference>
<dbReference type="GO" id="GO:0005829">
    <property type="term" value="C:cytosol"/>
    <property type="evidence" value="ECO:0007669"/>
    <property type="project" value="TreeGrafter"/>
</dbReference>
<evidence type="ECO:0000256" key="3">
    <source>
        <dbReference type="ARBA" id="ARBA00012965"/>
    </source>
</evidence>
<keyword evidence="10" id="KW-0368">Histidine biosynthesis</keyword>
<dbReference type="GO" id="GO:0000105">
    <property type="term" value="P:L-histidine biosynthetic process"/>
    <property type="evidence" value="ECO:0007669"/>
    <property type="project" value="UniProtKB-UniRule"/>
</dbReference>
<feature type="binding site" evidence="10 13">
    <location>
        <position position="202"/>
    </location>
    <ligand>
        <name>NAD(+)</name>
        <dbReference type="ChEBI" id="CHEBI:57540"/>
    </ligand>
</feature>
<keyword evidence="7 10" id="KW-0560">Oxidoreductase</keyword>
<dbReference type="NCBIfam" id="TIGR00069">
    <property type="entry name" value="hisD"/>
    <property type="match status" value="1"/>
</dbReference>
<dbReference type="HAMAP" id="MF_01024">
    <property type="entry name" value="HisD"/>
    <property type="match status" value="1"/>
</dbReference>
<dbReference type="Gene3D" id="1.20.5.1300">
    <property type="match status" value="1"/>
</dbReference>
<comment type="pathway">
    <text evidence="10">Amino-acid biosynthesis; L-histidine biosynthesis; L-histidine from 5-phospho-alpha-D-ribose 1-diphosphate: step 9/9.</text>
</comment>
<protein>
    <recommendedName>
        <fullName evidence="3 10">Histidinol dehydrogenase</fullName>
        <shortName evidence="10">HDH</shortName>
        <ecNumber evidence="3 10">1.1.1.23</ecNumber>
    </recommendedName>
</protein>
<evidence type="ECO:0000256" key="7">
    <source>
        <dbReference type="ARBA" id="ARBA00023002"/>
    </source>
</evidence>
<dbReference type="UniPathway" id="UPA00031">
    <property type="reaction ID" value="UER00014"/>
</dbReference>
<feature type="active site" description="Proton acceptor" evidence="10 12">
    <location>
        <position position="316"/>
    </location>
</feature>
<dbReference type="CDD" id="cd06572">
    <property type="entry name" value="Histidinol_dh"/>
    <property type="match status" value="1"/>
</dbReference>
<sequence>MTALERISNRTCGDGQKKAVLTVEKILERVKKDGDTALIEYTKKFDGFDPDPLEVPLEAIERAWEETPKPLQDALITAKHRIQDFHQKQIPKNILFKGIEGETLGRRWQPVQKAGIYIPGGRASYPSTVLMNAIPASVAGVKEIIMVSPGGSNGLVNQTVLAAAYITGIKTVFRIGGAQAIGAMAYGTNTIPKVNVISGPGNLYVTLAKKYVYGDVGIDALAGPSEVLIIADNSADVRHIAADLLAQAEHDPLAATILLTTNSVLAEKIDDEIMEQLEEHPRKEICLKALKDWGLIVICNDLETCAKLTDYFAPEHLELLLKMPYQVADKINNAGAIFIGAWSPEATGDYLAGPNHTLPTSGTARFSGALGVETFMKNTSIIEFNKQAFDKNSKAIIELANSEGLHSHAKSIEIRLSKSSEEI</sequence>
<dbReference type="PANTHER" id="PTHR21256">
    <property type="entry name" value="HISTIDINOL DEHYDROGENASE HDH"/>
    <property type="match status" value="1"/>
</dbReference>
<comment type="similarity">
    <text evidence="2 10 11 16">Belongs to the histidinol dehydrogenase family.</text>
</comment>
<keyword evidence="18" id="KW-1185">Reference proteome</keyword>
<keyword evidence="5 10" id="KW-0479">Metal-binding</keyword>
<organism evidence="17 18">
    <name type="scientific">Prochlorococcus marinus (strain MIT 9211)</name>
    <dbReference type="NCBI Taxonomy" id="93059"/>
    <lineage>
        <taxon>Bacteria</taxon>
        <taxon>Bacillati</taxon>
        <taxon>Cyanobacteriota</taxon>
        <taxon>Cyanophyceae</taxon>
        <taxon>Synechococcales</taxon>
        <taxon>Prochlorococcaceae</taxon>
        <taxon>Prochlorococcus</taxon>
    </lineage>
</organism>
<dbReference type="KEGG" id="pmj:P9211_16101"/>
<gene>
    <name evidence="10 17" type="primary">hisD</name>
    <name evidence="17" type="ordered locus">P9211_16101</name>
</gene>
<evidence type="ECO:0000313" key="18">
    <source>
        <dbReference type="Proteomes" id="UP000000788"/>
    </source>
</evidence>
<feature type="binding site" evidence="10 14">
    <location>
        <position position="316"/>
    </location>
    <ligand>
        <name>substrate</name>
    </ligand>
</feature>
<comment type="catalytic activity">
    <reaction evidence="9 10">
        <text>L-histidinol + 2 NAD(+) + H2O = L-histidine + 2 NADH + 3 H(+)</text>
        <dbReference type="Rhea" id="RHEA:20641"/>
        <dbReference type="ChEBI" id="CHEBI:15377"/>
        <dbReference type="ChEBI" id="CHEBI:15378"/>
        <dbReference type="ChEBI" id="CHEBI:57540"/>
        <dbReference type="ChEBI" id="CHEBI:57595"/>
        <dbReference type="ChEBI" id="CHEBI:57699"/>
        <dbReference type="ChEBI" id="CHEBI:57945"/>
        <dbReference type="EC" id="1.1.1.23"/>
    </reaction>
</comment>
<comment type="cofactor">
    <cofactor evidence="10 15">
        <name>Zn(2+)</name>
        <dbReference type="ChEBI" id="CHEBI:29105"/>
    </cofactor>
    <text evidence="10 15">Binds 1 zinc ion per subunit.</text>
</comment>
<feature type="active site" description="Proton acceptor" evidence="10 12">
    <location>
        <position position="315"/>
    </location>
</feature>
<dbReference type="GO" id="GO:0008270">
    <property type="term" value="F:zinc ion binding"/>
    <property type="evidence" value="ECO:0007669"/>
    <property type="project" value="UniProtKB-UniRule"/>
</dbReference>
<feature type="binding site" evidence="10 14">
    <location>
        <position position="247"/>
    </location>
    <ligand>
        <name>substrate</name>
    </ligand>
</feature>
<name>A9BCH9_PROM4</name>
<dbReference type="InterPro" id="IPR012131">
    <property type="entry name" value="Hstdl_DH"/>
</dbReference>
<evidence type="ECO:0000256" key="14">
    <source>
        <dbReference type="PIRSR" id="PIRSR000099-3"/>
    </source>
</evidence>
<feature type="binding site" evidence="10 13">
    <location>
        <position position="179"/>
    </location>
    <ligand>
        <name>NAD(+)</name>
        <dbReference type="ChEBI" id="CHEBI:57540"/>
    </ligand>
</feature>
<evidence type="ECO:0000256" key="1">
    <source>
        <dbReference type="ARBA" id="ARBA00003850"/>
    </source>
</evidence>
<dbReference type="InterPro" id="IPR001692">
    <property type="entry name" value="Histidinol_DH_CS"/>
</dbReference>
<evidence type="ECO:0000256" key="8">
    <source>
        <dbReference type="ARBA" id="ARBA00023027"/>
    </source>
</evidence>
<dbReference type="OrthoDB" id="9805269at2"/>
<evidence type="ECO:0000256" key="13">
    <source>
        <dbReference type="PIRSR" id="PIRSR000099-2"/>
    </source>
</evidence>
<feature type="binding site" evidence="10 15">
    <location>
        <position position="250"/>
    </location>
    <ligand>
        <name>Zn(2+)</name>
        <dbReference type="ChEBI" id="CHEBI:29105"/>
    </ligand>
</feature>
<dbReference type="PANTHER" id="PTHR21256:SF2">
    <property type="entry name" value="HISTIDINE BIOSYNTHESIS TRIFUNCTIONAL PROTEIN"/>
    <property type="match status" value="1"/>
</dbReference>
<comment type="function">
    <text evidence="1 10">Catalyzes the sequential NAD-dependent oxidations of L-histidinol to L-histidinaldehyde and then to L-histidine.</text>
</comment>
<feature type="binding site" evidence="10 14">
    <location>
        <position position="250"/>
    </location>
    <ligand>
        <name>substrate</name>
    </ligand>
</feature>
<dbReference type="InterPro" id="IPR022695">
    <property type="entry name" value="Histidinol_DH_monofunct"/>
</dbReference>
<dbReference type="InterPro" id="IPR016161">
    <property type="entry name" value="Ald_DH/histidinol_DH"/>
</dbReference>
<dbReference type="PROSITE" id="PS00611">
    <property type="entry name" value="HISOL_DEHYDROGENASE"/>
    <property type="match status" value="1"/>
</dbReference>
<evidence type="ECO:0000256" key="10">
    <source>
        <dbReference type="HAMAP-Rule" id="MF_01024"/>
    </source>
</evidence>
<dbReference type="HOGENOM" id="CLU_006732_3_3_3"/>
<feature type="binding site" evidence="10 13">
    <location>
        <position position="117"/>
    </location>
    <ligand>
        <name>NAD(+)</name>
        <dbReference type="ChEBI" id="CHEBI:57540"/>
    </ligand>
</feature>
<evidence type="ECO:0000256" key="2">
    <source>
        <dbReference type="ARBA" id="ARBA00010178"/>
    </source>
</evidence>